<dbReference type="InterPro" id="IPR018289">
    <property type="entry name" value="MULE_transposase_dom"/>
</dbReference>
<dbReference type="EMBL" id="PNBA02000006">
    <property type="protein sequence ID" value="KAG6421950.1"/>
    <property type="molecule type" value="Genomic_DNA"/>
</dbReference>
<accession>A0A8X8XWV0</accession>
<evidence type="ECO:0000313" key="6">
    <source>
        <dbReference type="EMBL" id="KAG6421950.1"/>
    </source>
</evidence>
<keyword evidence="2 4" id="KW-0863">Zinc-finger</keyword>
<name>A0A8X8XWV0_SALSN</name>
<dbReference type="Proteomes" id="UP000298416">
    <property type="component" value="Unassembled WGS sequence"/>
</dbReference>
<keyword evidence="7" id="KW-1185">Reference proteome</keyword>
<proteinExistence type="predicted"/>
<dbReference type="Pfam" id="PF04434">
    <property type="entry name" value="SWIM"/>
    <property type="match status" value="1"/>
</dbReference>
<dbReference type="InterPro" id="IPR007527">
    <property type="entry name" value="Znf_SWIM"/>
</dbReference>
<dbReference type="GO" id="GO:0008270">
    <property type="term" value="F:zinc ion binding"/>
    <property type="evidence" value="ECO:0007669"/>
    <property type="project" value="UniProtKB-KW"/>
</dbReference>
<feature type="domain" description="SWIM-type" evidence="5">
    <location>
        <begin position="396"/>
        <end position="432"/>
    </location>
</feature>
<dbReference type="OrthoDB" id="912324at2759"/>
<gene>
    <name evidence="6" type="ORF">SASPL_118510</name>
</gene>
<dbReference type="PROSITE" id="PS50966">
    <property type="entry name" value="ZF_SWIM"/>
    <property type="match status" value="1"/>
</dbReference>
<dbReference type="PANTHER" id="PTHR47718:SF2">
    <property type="entry name" value="PROTEIN FAR1-RELATED SEQUENCE 5-LIKE"/>
    <property type="match status" value="1"/>
</dbReference>
<evidence type="ECO:0000256" key="2">
    <source>
        <dbReference type="ARBA" id="ARBA00022771"/>
    </source>
</evidence>
<comment type="caution">
    <text evidence="6">The sequence shown here is derived from an EMBL/GenBank/DDBJ whole genome shotgun (WGS) entry which is preliminary data.</text>
</comment>
<dbReference type="AlphaFoldDB" id="A0A8X8XWV0"/>
<evidence type="ECO:0000256" key="4">
    <source>
        <dbReference type="PROSITE-ProRule" id="PRU00325"/>
    </source>
</evidence>
<dbReference type="InterPro" id="IPR006564">
    <property type="entry name" value="Znf_PMZ"/>
</dbReference>
<organism evidence="6">
    <name type="scientific">Salvia splendens</name>
    <name type="common">Scarlet sage</name>
    <dbReference type="NCBI Taxonomy" id="180675"/>
    <lineage>
        <taxon>Eukaryota</taxon>
        <taxon>Viridiplantae</taxon>
        <taxon>Streptophyta</taxon>
        <taxon>Embryophyta</taxon>
        <taxon>Tracheophyta</taxon>
        <taxon>Spermatophyta</taxon>
        <taxon>Magnoliopsida</taxon>
        <taxon>eudicotyledons</taxon>
        <taxon>Gunneridae</taxon>
        <taxon>Pentapetalae</taxon>
        <taxon>asterids</taxon>
        <taxon>lamiids</taxon>
        <taxon>Lamiales</taxon>
        <taxon>Lamiaceae</taxon>
        <taxon>Nepetoideae</taxon>
        <taxon>Mentheae</taxon>
        <taxon>Salviinae</taxon>
        <taxon>Salvia</taxon>
        <taxon>Salvia subgen. Calosphace</taxon>
        <taxon>core Calosphace</taxon>
    </lineage>
</organism>
<protein>
    <recommendedName>
        <fullName evidence="5">SWIM-type domain-containing protein</fullName>
    </recommendedName>
</protein>
<evidence type="ECO:0000256" key="3">
    <source>
        <dbReference type="ARBA" id="ARBA00022833"/>
    </source>
</evidence>
<evidence type="ECO:0000259" key="5">
    <source>
        <dbReference type="PROSITE" id="PS50966"/>
    </source>
</evidence>
<keyword evidence="3" id="KW-0862">Zinc</keyword>
<reference evidence="6" key="1">
    <citation type="submission" date="2018-01" db="EMBL/GenBank/DDBJ databases">
        <authorList>
            <person name="Mao J.F."/>
        </authorList>
    </citation>
    <scope>NUCLEOTIDE SEQUENCE</scope>
    <source>
        <strain evidence="6">Huo1</strain>
        <tissue evidence="6">Leaf</tissue>
    </source>
</reference>
<reference evidence="6" key="2">
    <citation type="submission" date="2020-08" db="EMBL/GenBank/DDBJ databases">
        <title>Plant Genome Project.</title>
        <authorList>
            <person name="Zhang R.-G."/>
        </authorList>
    </citation>
    <scope>NUCLEOTIDE SEQUENCE</scope>
    <source>
        <strain evidence="6">Huo1</strain>
        <tissue evidence="6">Leaf</tissue>
    </source>
</reference>
<keyword evidence="1" id="KW-0479">Metal-binding</keyword>
<dbReference type="PANTHER" id="PTHR47718">
    <property type="entry name" value="OS01G0519700 PROTEIN"/>
    <property type="match status" value="1"/>
</dbReference>
<evidence type="ECO:0000313" key="7">
    <source>
        <dbReference type="Proteomes" id="UP000298416"/>
    </source>
</evidence>
<evidence type="ECO:0000256" key="1">
    <source>
        <dbReference type="ARBA" id="ARBA00022723"/>
    </source>
</evidence>
<dbReference type="SMART" id="SM00575">
    <property type="entry name" value="ZnF_PMZ"/>
    <property type="match status" value="1"/>
</dbReference>
<dbReference type="Pfam" id="PF10551">
    <property type="entry name" value="MULE"/>
    <property type="match status" value="1"/>
</dbReference>
<sequence>MLSSQRRITEVQAHEIDLADDVGLNQKSSFNLMSRQAGGRDGIGYTILDAKNYLRTKRQRSMVYGEVGCLMKYFQDQLSKNPSFYHANQMDMEEQITNVFWEDARMLIDYEYFGDVVSLDTTYCTNRDNRPLAVFSGFNHHRRAVIFGASLLYDETIASFKWLFETFLEEHKHKRPLTVFTDQDQAMAKALHEVMPDAFHGLCTWHLMQNGIKHLGNLMKEGSCFLTDFKRCMYGFEDEAKFEEAWSNLLTQFNLHDNMWLKHMYNVKAKWACCYIKAFTLGMGSTQLSERVNFTIKNCTMPNLNIAQFFKNFERVVEDKRYSELKCDFEARQKLPRLRLESSPMLQQLSKIYTPSVFDLFQNEFILFAAAYIEHKDESGSLFEYVIRLINHDGEWRVTYDPSTKMIHCSCRRFEMIGLICCHSVKVFDVLDVKLLLENYILKRWTREVRTGVVHDYVGNEVEENSKLQSVERYRRLCQMLIRLANEASVHQSTFSLVHETMSGLYKKVMEMHSKEDVQENRNNAKISSVVSHMMVSKGFKKKIGSKGSKRFKSWVELQPK</sequence>